<evidence type="ECO:0000313" key="2">
    <source>
        <dbReference type="EMBL" id="KAG0457649.1"/>
    </source>
</evidence>
<dbReference type="AlphaFoldDB" id="A0A835PU22"/>
<evidence type="ECO:0000256" key="1">
    <source>
        <dbReference type="SAM" id="MobiDB-lite"/>
    </source>
</evidence>
<comment type="caution">
    <text evidence="2">The sequence shown here is derived from an EMBL/GenBank/DDBJ whole genome shotgun (WGS) entry which is preliminary data.</text>
</comment>
<reference evidence="2 3" key="1">
    <citation type="journal article" date="2020" name="Nat. Food">
        <title>A phased Vanilla planifolia genome enables genetic improvement of flavour and production.</title>
        <authorList>
            <person name="Hasing T."/>
            <person name="Tang H."/>
            <person name="Brym M."/>
            <person name="Khazi F."/>
            <person name="Huang T."/>
            <person name="Chambers A.H."/>
        </authorList>
    </citation>
    <scope>NUCLEOTIDE SEQUENCE [LARGE SCALE GENOMIC DNA]</scope>
    <source>
        <tissue evidence="2">Leaf</tissue>
    </source>
</reference>
<proteinExistence type="predicted"/>
<feature type="region of interest" description="Disordered" evidence="1">
    <location>
        <begin position="95"/>
        <end position="120"/>
    </location>
</feature>
<dbReference type="EMBL" id="JADCNL010000012">
    <property type="protein sequence ID" value="KAG0457649.1"/>
    <property type="molecule type" value="Genomic_DNA"/>
</dbReference>
<sequence>MTCFNGKTLEKSREESKSTIKQTTEKRKTQGKSTQERKTQGPNKVHLRPSFSRLTPPRAARSWGFKISSNFLSTRFSWASNQICVGDEKTTIKGEAKKSTLSSPHQKHHQALHPQPGQYY</sequence>
<name>A0A835PU22_VANPL</name>
<dbReference type="OrthoDB" id="409889at2759"/>
<keyword evidence="3" id="KW-1185">Reference proteome</keyword>
<feature type="compositionally biased region" description="Basic and acidic residues" evidence="1">
    <location>
        <begin position="8"/>
        <end position="39"/>
    </location>
</feature>
<dbReference type="Proteomes" id="UP000636800">
    <property type="component" value="Chromosome 12"/>
</dbReference>
<protein>
    <submittedName>
        <fullName evidence="2">Uncharacterized protein</fullName>
    </submittedName>
</protein>
<feature type="region of interest" description="Disordered" evidence="1">
    <location>
        <begin position="1"/>
        <end position="58"/>
    </location>
</feature>
<organism evidence="2 3">
    <name type="scientific">Vanilla planifolia</name>
    <name type="common">Vanilla</name>
    <dbReference type="NCBI Taxonomy" id="51239"/>
    <lineage>
        <taxon>Eukaryota</taxon>
        <taxon>Viridiplantae</taxon>
        <taxon>Streptophyta</taxon>
        <taxon>Embryophyta</taxon>
        <taxon>Tracheophyta</taxon>
        <taxon>Spermatophyta</taxon>
        <taxon>Magnoliopsida</taxon>
        <taxon>Liliopsida</taxon>
        <taxon>Asparagales</taxon>
        <taxon>Orchidaceae</taxon>
        <taxon>Vanilloideae</taxon>
        <taxon>Vanilleae</taxon>
        <taxon>Vanilla</taxon>
    </lineage>
</organism>
<gene>
    <name evidence="2" type="ORF">HPP92_022806</name>
</gene>
<accession>A0A835PU22</accession>
<evidence type="ECO:0000313" key="3">
    <source>
        <dbReference type="Proteomes" id="UP000636800"/>
    </source>
</evidence>